<feature type="binding site" evidence="10">
    <location>
        <position position="319"/>
    </location>
    <ligand>
        <name>Zn(2+)</name>
        <dbReference type="ChEBI" id="CHEBI:29105"/>
        <label>2</label>
    </ligand>
</feature>
<dbReference type="Pfam" id="PF19272">
    <property type="entry name" value="ASMase_C"/>
    <property type="match status" value="1"/>
</dbReference>
<dbReference type="GO" id="GO:0016798">
    <property type="term" value="F:hydrolase activity, acting on glycosyl bonds"/>
    <property type="evidence" value="ECO:0007669"/>
    <property type="project" value="UniProtKB-KW"/>
</dbReference>
<keyword evidence="8" id="KW-0325">Glycoprotein</keyword>
<evidence type="ECO:0000256" key="4">
    <source>
        <dbReference type="ARBA" id="ARBA00022723"/>
    </source>
</evidence>
<proteinExistence type="inferred from homology"/>
<evidence type="ECO:0000256" key="6">
    <source>
        <dbReference type="ARBA" id="ARBA00022801"/>
    </source>
</evidence>
<dbReference type="PANTHER" id="PTHR10340">
    <property type="entry name" value="SPHINGOMYELIN PHOSPHODIESTERASE"/>
    <property type="match status" value="1"/>
</dbReference>
<evidence type="ECO:0000259" key="13">
    <source>
        <dbReference type="Pfam" id="PF19272"/>
    </source>
</evidence>
<reference evidence="15" key="1">
    <citation type="submission" date="2025-08" db="UniProtKB">
        <authorList>
            <consortium name="RefSeq"/>
        </authorList>
    </citation>
    <scope>IDENTIFICATION</scope>
    <source>
        <tissue evidence="15">Whole organism</tissue>
    </source>
</reference>
<feature type="binding site" evidence="10">
    <location>
        <position position="470"/>
    </location>
    <ligand>
        <name>Zn(2+)</name>
        <dbReference type="ChEBI" id="CHEBI:29105"/>
        <label>2</label>
    </ligand>
</feature>
<evidence type="ECO:0000313" key="15">
    <source>
        <dbReference type="RefSeq" id="XP_018017875.1"/>
    </source>
</evidence>
<dbReference type="GO" id="GO:0046513">
    <property type="term" value="P:ceramide biosynthetic process"/>
    <property type="evidence" value="ECO:0007669"/>
    <property type="project" value="TreeGrafter"/>
</dbReference>
<dbReference type="AlphaFoldDB" id="A0A8B7NVX7"/>
<feature type="binding site" evidence="10">
    <location>
        <position position="504"/>
    </location>
    <ligand>
        <name>Zn(2+)</name>
        <dbReference type="ChEBI" id="CHEBI:29105"/>
        <label>2</label>
    </ligand>
</feature>
<dbReference type="GO" id="GO:0005615">
    <property type="term" value="C:extracellular space"/>
    <property type="evidence" value="ECO:0007669"/>
    <property type="project" value="TreeGrafter"/>
</dbReference>
<keyword evidence="4 10" id="KW-0479">Metal-binding</keyword>
<organism evidence="14 15">
    <name type="scientific">Hyalella azteca</name>
    <name type="common">Amphipod</name>
    <dbReference type="NCBI Taxonomy" id="294128"/>
    <lineage>
        <taxon>Eukaryota</taxon>
        <taxon>Metazoa</taxon>
        <taxon>Ecdysozoa</taxon>
        <taxon>Arthropoda</taxon>
        <taxon>Crustacea</taxon>
        <taxon>Multicrustacea</taxon>
        <taxon>Malacostraca</taxon>
        <taxon>Eumalacostraca</taxon>
        <taxon>Peracarida</taxon>
        <taxon>Amphipoda</taxon>
        <taxon>Senticaudata</taxon>
        <taxon>Talitrida</taxon>
        <taxon>Talitroidea</taxon>
        <taxon>Hyalellidae</taxon>
        <taxon>Hyalella</taxon>
    </lineage>
</organism>
<feature type="binding site" evidence="10">
    <location>
        <position position="359"/>
    </location>
    <ligand>
        <name>Zn(2+)</name>
        <dbReference type="ChEBI" id="CHEBI:29105"/>
        <label>2</label>
    </ligand>
</feature>
<evidence type="ECO:0000256" key="2">
    <source>
        <dbReference type="ARBA" id="ARBA00008234"/>
    </source>
</evidence>
<dbReference type="GO" id="GO:0005764">
    <property type="term" value="C:lysosome"/>
    <property type="evidence" value="ECO:0007669"/>
    <property type="project" value="TreeGrafter"/>
</dbReference>
<accession>A0A8B7NVX7</accession>
<feature type="binding site" evidence="10">
    <location>
        <position position="506"/>
    </location>
    <ligand>
        <name>Zn(2+)</name>
        <dbReference type="ChEBI" id="CHEBI:29105"/>
        <label>1</label>
    </ligand>
</feature>
<protein>
    <recommendedName>
        <fullName evidence="9">Sphingomyelin phosphodiesterase</fullName>
        <ecNumber evidence="9">3.1.4.12</ecNumber>
    </recommendedName>
</protein>
<evidence type="ECO:0000256" key="9">
    <source>
        <dbReference type="PIRNR" id="PIRNR000948"/>
    </source>
</evidence>
<dbReference type="Gene3D" id="3.60.21.10">
    <property type="match status" value="1"/>
</dbReference>
<dbReference type="PIRSF" id="PIRSF000948">
    <property type="entry name" value="Sphingomy_PDE"/>
    <property type="match status" value="1"/>
</dbReference>
<comment type="function">
    <text evidence="9">Converts sphingomyelin to ceramide.</text>
</comment>
<keyword evidence="6 9" id="KW-0378">Hydrolase</keyword>
<keyword evidence="5" id="KW-0732">Signal</keyword>
<dbReference type="EC" id="3.1.4.12" evidence="9"/>
<feature type="disulfide bond" evidence="11">
    <location>
        <begin position="430"/>
        <end position="478"/>
    </location>
</feature>
<evidence type="ECO:0000256" key="10">
    <source>
        <dbReference type="PIRSR" id="PIRSR000948-1"/>
    </source>
</evidence>
<feature type="disulfide bond" evidence="11">
    <location>
        <begin position="131"/>
        <end position="142"/>
    </location>
</feature>
<dbReference type="CDD" id="cd00842">
    <property type="entry name" value="MPP_ASMase"/>
    <property type="match status" value="1"/>
</dbReference>
<dbReference type="GO" id="GO:0046872">
    <property type="term" value="F:metal ion binding"/>
    <property type="evidence" value="ECO:0007669"/>
    <property type="project" value="UniProtKB-KW"/>
</dbReference>
<dbReference type="InterPro" id="IPR041805">
    <property type="entry name" value="ASMase/PPN1_MPP"/>
</dbReference>
<dbReference type="SUPFAM" id="SSF56300">
    <property type="entry name" value="Metallo-dependent phosphatases"/>
    <property type="match status" value="1"/>
</dbReference>
<dbReference type="InterPro" id="IPR045473">
    <property type="entry name" value="ASM_C"/>
</dbReference>
<dbReference type="GeneID" id="108674437"/>
<evidence type="ECO:0000256" key="7">
    <source>
        <dbReference type="ARBA" id="ARBA00022833"/>
    </source>
</evidence>
<sequence>MPTEMNAMNRLLGCMSSTFTVVMILFITPSSAVTLRHTERASGPAREDVFMSTMQLHTNETRSSLAYHIQNAMGLMKDTMRAPWVPGATNLLFPGATPACLSCQVLAKALFQFLRSTTDTALFYKSLIAICQKLLFRQPGVCSGLINSEKDVMEYVIRRGRASHVQLCGLIFSSSAAPSLSCGLQFHDEEWSVDIPVPFLSSREKWLENEIHNTIEDSSALEQWRGKSADFINGGRPYLKFLHLADLHYDPEYKEGSSTKCGAIICCQAGSGAPREGEAGAGRWGDYGPCDSPEILVRNMLEDIRRRHSDIDYIIYTGDSVAHDLWKLSREKNTKVINKVGELLKEYFPYTPIVGALGNHESFPRDSFPPPEDATVNRKFSNLWLYNLMADQWQSFLPNVNISTEARISGSYSVLIQPGFRIISLNTNFCFKFNWWVLYKSNDPGNVLRWLVRELQKAEDKGEYVHIIAHIAPLYADCYEQWGHQFSRIVSRYSRTIRGQFYGHSHMTEVLLNYDVNDPKRPVGVQYLTPSNTPYRRLNPSYTLFYVDGNHADSTRAVLDSNTYFLNLTAANAHDDVTWHLLYSARRDLSLRTLEAPDWHDLVRRMDKDPELTRKFHAYAVKMSDVLKDDCDRSCRRLLVCNMVESDRFLPRKCKN</sequence>
<feature type="disulfide bond" evidence="11">
    <location>
        <begin position="267"/>
        <end position="290"/>
    </location>
</feature>
<evidence type="ECO:0000256" key="1">
    <source>
        <dbReference type="ARBA" id="ARBA00004613"/>
    </source>
</evidence>
<dbReference type="RefSeq" id="XP_018017875.1">
    <property type="nucleotide sequence ID" value="XM_018162386.2"/>
</dbReference>
<keyword evidence="7 10" id="KW-0862">Zinc</keyword>
<dbReference type="OMA" id="DCDLPFR"/>
<evidence type="ECO:0000256" key="8">
    <source>
        <dbReference type="ARBA" id="ARBA00023180"/>
    </source>
</evidence>
<dbReference type="GO" id="GO:0006685">
    <property type="term" value="P:sphingomyelin catabolic process"/>
    <property type="evidence" value="ECO:0007669"/>
    <property type="project" value="UniProtKB-UniRule"/>
</dbReference>
<gene>
    <name evidence="15" type="primary">LOC108674437</name>
</gene>
<keyword evidence="3" id="KW-0964">Secreted</keyword>
<feature type="disulfide bond" evidence="11">
    <location>
        <begin position="103"/>
        <end position="168"/>
    </location>
</feature>
<keyword evidence="11" id="KW-1015">Disulfide bond</keyword>
<dbReference type="GO" id="GO:0016020">
    <property type="term" value="C:membrane"/>
    <property type="evidence" value="ECO:0007669"/>
    <property type="project" value="GOC"/>
</dbReference>
<dbReference type="InterPro" id="IPR004843">
    <property type="entry name" value="Calcineurin-like_PHP"/>
</dbReference>
<evidence type="ECO:0000313" key="14">
    <source>
        <dbReference type="Proteomes" id="UP000694843"/>
    </source>
</evidence>
<evidence type="ECO:0000256" key="11">
    <source>
        <dbReference type="PIRSR" id="PIRSR000948-2"/>
    </source>
</evidence>
<comment type="catalytic activity">
    <reaction evidence="9">
        <text>a sphingomyelin + H2O = phosphocholine + an N-acylsphing-4-enine + H(+)</text>
        <dbReference type="Rhea" id="RHEA:19253"/>
        <dbReference type="ChEBI" id="CHEBI:15377"/>
        <dbReference type="ChEBI" id="CHEBI:15378"/>
        <dbReference type="ChEBI" id="CHEBI:17636"/>
        <dbReference type="ChEBI" id="CHEBI:52639"/>
        <dbReference type="ChEBI" id="CHEBI:295975"/>
        <dbReference type="EC" id="3.1.4.12"/>
    </reaction>
</comment>
<keyword evidence="14" id="KW-1185">Reference proteome</keyword>
<feature type="binding site" evidence="10">
    <location>
        <position position="319"/>
    </location>
    <ligand>
        <name>Zn(2+)</name>
        <dbReference type="ChEBI" id="CHEBI:29105"/>
        <label>1</label>
    </ligand>
</feature>
<evidence type="ECO:0000256" key="3">
    <source>
        <dbReference type="ARBA" id="ARBA00022525"/>
    </source>
</evidence>
<keyword evidence="9" id="KW-0326">Glycosidase</keyword>
<comment type="cofactor">
    <cofactor evidence="10">
        <name>Zn(2+)</name>
        <dbReference type="ChEBI" id="CHEBI:29105"/>
    </cofactor>
    <text evidence="10">Binds 2 Zn(2+) ions per subunit.</text>
</comment>
<feature type="binding site" evidence="10">
    <location>
        <position position="246"/>
    </location>
    <ligand>
        <name>Zn(2+)</name>
        <dbReference type="ChEBI" id="CHEBI:29105"/>
        <label>1</label>
    </ligand>
</feature>
<evidence type="ECO:0000259" key="12">
    <source>
        <dbReference type="Pfam" id="PF00149"/>
    </source>
</evidence>
<dbReference type="PANTHER" id="PTHR10340:SF34">
    <property type="entry name" value="SPHINGOMYELIN PHOSPHODIESTERASE"/>
    <property type="match status" value="1"/>
</dbReference>
<feature type="domain" description="Calcineurin-like phosphoesterase" evidence="12">
    <location>
        <begin position="239"/>
        <end position="506"/>
    </location>
</feature>
<feature type="domain" description="Sphingomyelin phosphodiesterase C-terminal" evidence="13">
    <location>
        <begin position="523"/>
        <end position="650"/>
    </location>
</feature>
<comment type="subcellular location">
    <subcellularLocation>
        <location evidence="1">Secreted</location>
    </subcellularLocation>
</comment>
<name>A0A8B7NVX7_HYAAZ</name>
<evidence type="ECO:0000256" key="5">
    <source>
        <dbReference type="ARBA" id="ARBA00022729"/>
    </source>
</evidence>
<feature type="disulfide bond" evidence="11">
    <location>
        <begin position="631"/>
        <end position="635"/>
    </location>
</feature>
<dbReference type="InterPro" id="IPR011160">
    <property type="entry name" value="Sphingomy_PDE"/>
</dbReference>
<dbReference type="Pfam" id="PF00149">
    <property type="entry name" value="Metallophos"/>
    <property type="match status" value="1"/>
</dbReference>
<feature type="disulfide bond" evidence="11">
    <location>
        <begin position="261"/>
        <end position="266"/>
    </location>
</feature>
<dbReference type="GO" id="GO:0061750">
    <property type="term" value="F:acid sphingomyelin phosphodiesterase activity"/>
    <property type="evidence" value="ECO:0007669"/>
    <property type="project" value="TreeGrafter"/>
</dbReference>
<dbReference type="InterPro" id="IPR029052">
    <property type="entry name" value="Metallo-depent_PP-like"/>
</dbReference>
<dbReference type="KEGG" id="hazt:108674437"/>
<dbReference type="Proteomes" id="UP000694843">
    <property type="component" value="Unplaced"/>
</dbReference>
<feature type="disulfide bond" evidence="11">
    <location>
        <begin position="100"/>
        <end position="182"/>
    </location>
</feature>
<feature type="binding site" evidence="10">
    <location>
        <position position="248"/>
    </location>
    <ligand>
        <name>Zn(2+)</name>
        <dbReference type="ChEBI" id="CHEBI:29105"/>
        <label>1</label>
    </ligand>
</feature>
<dbReference type="OrthoDB" id="6369322at2759"/>
<comment type="similarity">
    <text evidence="2 9">Belongs to the acid sphingomyelinase family.</text>
</comment>